<dbReference type="EMBL" id="CAADFK010000012">
    <property type="protein sequence ID" value="VFK10162.1"/>
    <property type="molecule type" value="Genomic_DNA"/>
</dbReference>
<proteinExistence type="predicted"/>
<evidence type="ECO:0008006" key="2">
    <source>
        <dbReference type="Google" id="ProtNLM"/>
    </source>
</evidence>
<gene>
    <name evidence="1" type="ORF">BECKLPF1236B_GA0070989_101219</name>
</gene>
<accession>A0A450VZG6</accession>
<sequence>MRVGIAFLRVCGFVSGYAALTRPTKLNSYRTLYEIESDGLIKVLTVIHKQRHVEIEDIPREQ</sequence>
<reference evidence="1" key="1">
    <citation type="submission" date="2019-02" db="EMBL/GenBank/DDBJ databases">
        <authorList>
            <person name="Gruber-Vodicka R. H."/>
            <person name="Seah K. B. B."/>
        </authorList>
    </citation>
    <scope>NUCLEOTIDE SEQUENCE</scope>
    <source>
        <strain evidence="1">BECK_S313</strain>
    </source>
</reference>
<evidence type="ECO:0000313" key="1">
    <source>
        <dbReference type="EMBL" id="VFK10162.1"/>
    </source>
</evidence>
<dbReference type="AlphaFoldDB" id="A0A450VZG6"/>
<organism evidence="1">
    <name type="scientific">Candidatus Kentrum sp. LPFa</name>
    <dbReference type="NCBI Taxonomy" id="2126335"/>
    <lineage>
        <taxon>Bacteria</taxon>
        <taxon>Pseudomonadati</taxon>
        <taxon>Pseudomonadota</taxon>
        <taxon>Gammaproteobacteria</taxon>
        <taxon>Candidatus Kentrum</taxon>
    </lineage>
</organism>
<protein>
    <recommendedName>
        <fullName evidence="2">ParE toxin of type II toxin-antitoxin system, parDE</fullName>
    </recommendedName>
</protein>
<name>A0A450VZG6_9GAMM</name>